<keyword evidence="1" id="KW-0812">Transmembrane</keyword>
<name>A0A023D6E3_ACIMT</name>
<protein>
    <recommendedName>
        <fullName evidence="4">UrcA family protein</fullName>
    </recommendedName>
</protein>
<feature type="transmembrane region" description="Helical" evidence="1">
    <location>
        <begin position="24"/>
        <end position="43"/>
    </location>
</feature>
<keyword evidence="1" id="KW-1133">Transmembrane helix</keyword>
<evidence type="ECO:0000313" key="2">
    <source>
        <dbReference type="EMBL" id="GAJ29702.1"/>
    </source>
</evidence>
<dbReference type="EMBL" id="BAND01000075">
    <property type="protein sequence ID" value="GAJ29702.1"/>
    <property type="molecule type" value="Genomic_DNA"/>
</dbReference>
<keyword evidence="1" id="KW-0472">Membrane</keyword>
<organism evidence="2 3">
    <name type="scientific">Acidomonas methanolica NBRC 104435</name>
    <dbReference type="NCBI Taxonomy" id="1231351"/>
    <lineage>
        <taxon>Bacteria</taxon>
        <taxon>Pseudomonadati</taxon>
        <taxon>Pseudomonadota</taxon>
        <taxon>Alphaproteobacteria</taxon>
        <taxon>Acetobacterales</taxon>
        <taxon>Acetobacteraceae</taxon>
        <taxon>Acidomonas</taxon>
    </lineage>
</organism>
<accession>A0A023D6E3</accession>
<evidence type="ECO:0000256" key="1">
    <source>
        <dbReference type="SAM" id="Phobius"/>
    </source>
</evidence>
<gene>
    <name evidence="2" type="ORF">Amme_075_019</name>
</gene>
<evidence type="ECO:0000313" key="3">
    <source>
        <dbReference type="Proteomes" id="UP000019760"/>
    </source>
</evidence>
<keyword evidence="3" id="KW-1185">Reference proteome</keyword>
<sequence length="144" mass="15400">MSQSVSDIPCPKAHTHASRHIREWTGALCIAGAILGGLVMLMAMQGPALAEDADERVERISVPYVAADLSDPVRARQLLTRIDKAALKACGDMEGLSIPTQDVIEWSNCHHESFARGVAAVHSPTLTRMADALDPWIGPTAHGP</sequence>
<comment type="caution">
    <text evidence="2">The sequence shown here is derived from an EMBL/GenBank/DDBJ whole genome shotgun (WGS) entry which is preliminary data.</text>
</comment>
<evidence type="ECO:0008006" key="4">
    <source>
        <dbReference type="Google" id="ProtNLM"/>
    </source>
</evidence>
<reference evidence="2 3" key="2">
    <citation type="journal article" date="2014" name="FEMS Microbiol. Lett.">
        <title>Draft genomic DNA sequence of the facultatively methylotrophic bacterium Acidomonas methanolica type strain MB58.</title>
        <authorList>
            <person name="Higashiura N."/>
            <person name="Hadano H."/>
            <person name="Hirakawa H."/>
            <person name="Matsutani M."/>
            <person name="Takabe S."/>
            <person name="Matsushita K."/>
            <person name="Azuma Y."/>
        </authorList>
    </citation>
    <scope>NUCLEOTIDE SEQUENCE [LARGE SCALE GENOMIC DNA]</scope>
    <source>
        <strain evidence="2 3">MB58</strain>
    </source>
</reference>
<dbReference type="InterPro" id="IPR030972">
    <property type="entry name" value="UrcA_uranyl"/>
</dbReference>
<proteinExistence type="predicted"/>
<dbReference type="AlphaFoldDB" id="A0A023D6E3"/>
<dbReference type="NCBIfam" id="TIGR04433">
    <property type="entry name" value="UrcA_uranyl"/>
    <property type="match status" value="1"/>
</dbReference>
<dbReference type="RefSeq" id="WP_042059939.1">
    <property type="nucleotide sequence ID" value="NZ_BAND01000075.1"/>
</dbReference>
<reference evidence="3" key="1">
    <citation type="journal article" date="2014" name="FEMS Microbiol. Lett.">
        <title>Draft Genomic DNA Sequence of the Facultatively Methylotrophic Bacterium Acidomonas methanolica type strain MB58.</title>
        <authorList>
            <person name="Higashiura N."/>
            <person name="Hadano H."/>
            <person name="Hirakawa H."/>
            <person name="Matsutani M."/>
            <person name="Takabe S."/>
            <person name="Matsushita K."/>
            <person name="Azuma Y."/>
        </authorList>
    </citation>
    <scope>NUCLEOTIDE SEQUENCE [LARGE SCALE GENOMIC DNA]</scope>
    <source>
        <strain evidence="3">MB58</strain>
    </source>
</reference>
<dbReference type="OrthoDB" id="7284756at2"/>
<dbReference type="Proteomes" id="UP000019760">
    <property type="component" value="Unassembled WGS sequence"/>
</dbReference>